<accession>A0A0A0C293</accession>
<dbReference type="EMBL" id="AXCZ01000038">
    <property type="protein sequence ID" value="KGM13519.1"/>
    <property type="molecule type" value="Genomic_DNA"/>
</dbReference>
<gene>
    <name evidence="2" type="ORF">N869_13410</name>
</gene>
<organism evidence="2 3">
    <name type="scientific">Cellulomonas bogoriensis 69B4 = DSM 16987</name>
    <dbReference type="NCBI Taxonomy" id="1386082"/>
    <lineage>
        <taxon>Bacteria</taxon>
        <taxon>Bacillati</taxon>
        <taxon>Actinomycetota</taxon>
        <taxon>Actinomycetes</taxon>
        <taxon>Micrococcales</taxon>
        <taxon>Cellulomonadaceae</taxon>
        <taxon>Cellulomonas</taxon>
    </lineage>
</organism>
<keyword evidence="3" id="KW-1185">Reference proteome</keyword>
<dbReference type="AlphaFoldDB" id="A0A0A0C293"/>
<evidence type="ECO:0000256" key="1">
    <source>
        <dbReference type="SAM" id="MobiDB-lite"/>
    </source>
</evidence>
<dbReference type="RefSeq" id="WP_035059009.1">
    <property type="nucleotide sequence ID" value="NZ_AXCZ01000038.1"/>
</dbReference>
<reference evidence="2 3" key="1">
    <citation type="submission" date="2013-08" db="EMBL/GenBank/DDBJ databases">
        <title>Genome sequencing of Cellulomonas bogoriensis 69B4.</title>
        <authorList>
            <person name="Chen F."/>
            <person name="Li Y."/>
            <person name="Wang G."/>
        </authorList>
    </citation>
    <scope>NUCLEOTIDE SEQUENCE [LARGE SCALE GENOMIC DNA]</scope>
    <source>
        <strain evidence="2 3">69B4</strain>
    </source>
</reference>
<dbReference type="Proteomes" id="UP000054314">
    <property type="component" value="Unassembled WGS sequence"/>
</dbReference>
<comment type="caution">
    <text evidence="2">The sequence shown here is derived from an EMBL/GenBank/DDBJ whole genome shotgun (WGS) entry which is preliminary data.</text>
</comment>
<proteinExistence type="predicted"/>
<protein>
    <submittedName>
        <fullName evidence="2">DoxX family protein</fullName>
    </submittedName>
</protein>
<name>A0A0A0C293_9CELL</name>
<dbReference type="OrthoDB" id="329282at2"/>
<evidence type="ECO:0000313" key="2">
    <source>
        <dbReference type="EMBL" id="KGM13519.1"/>
    </source>
</evidence>
<evidence type="ECO:0000313" key="3">
    <source>
        <dbReference type="Proteomes" id="UP000054314"/>
    </source>
</evidence>
<sequence>MLVRRIARPLLATVFVAEGVDALRHPQLHVDRAEAAWNRLQERAPLPAPPDRETLRTVVRLHGAAMTGAAALLALGRAPRLSGLALAALTLPVAVMNQPFVARRGADAADRRARRERFVRTLSMLGGALLAAVDTQGRPGLAWRVSHARPDHAARDARKALGSAAKDVRKHVS</sequence>
<feature type="region of interest" description="Disordered" evidence="1">
    <location>
        <begin position="154"/>
        <end position="173"/>
    </location>
</feature>